<name>A0A6C0AGG9_9ZZZZ</name>
<dbReference type="AlphaFoldDB" id="A0A6C0AGG9"/>
<organism evidence="1">
    <name type="scientific">viral metagenome</name>
    <dbReference type="NCBI Taxonomy" id="1070528"/>
    <lineage>
        <taxon>unclassified sequences</taxon>
        <taxon>metagenomes</taxon>
        <taxon>organismal metagenomes</taxon>
    </lineage>
</organism>
<accession>A0A6C0AGG9</accession>
<dbReference type="EMBL" id="MN740625">
    <property type="protein sequence ID" value="QHS78894.1"/>
    <property type="molecule type" value="Genomic_DNA"/>
</dbReference>
<proteinExistence type="predicted"/>
<reference evidence="1" key="1">
    <citation type="journal article" date="2020" name="Nature">
        <title>Giant virus diversity and host interactions through global metagenomics.</title>
        <authorList>
            <person name="Schulz F."/>
            <person name="Roux S."/>
            <person name="Paez-Espino D."/>
            <person name="Jungbluth S."/>
            <person name="Walsh D.A."/>
            <person name="Denef V.J."/>
            <person name="McMahon K.D."/>
            <person name="Konstantinidis K.T."/>
            <person name="Eloe-Fadrosh E.A."/>
            <person name="Kyrpides N.C."/>
            <person name="Woyke T."/>
        </authorList>
    </citation>
    <scope>NUCLEOTIDE SEQUENCE</scope>
    <source>
        <strain evidence="1">GVMAG-S-1035118-87</strain>
    </source>
</reference>
<protein>
    <submittedName>
        <fullName evidence="1">Uncharacterized protein</fullName>
    </submittedName>
</protein>
<evidence type="ECO:0000313" key="1">
    <source>
        <dbReference type="EMBL" id="QHS78894.1"/>
    </source>
</evidence>
<sequence>MNAFYVGILAFLLTCVLWMRYSTREGFTSGKTPKDLSVKLESTNNELLDTLNISTYRTSYEEMITKLETWADNSMLNLLAQGKIGVDDSSDAVRQFNDLALFKKNLADLINVLDKTD</sequence>